<evidence type="ECO:0000313" key="4">
    <source>
        <dbReference type="Proteomes" id="UP000632125"/>
    </source>
</evidence>
<accession>A0A927CPG0</accession>
<dbReference type="CDD" id="cd04301">
    <property type="entry name" value="NAT_SF"/>
    <property type="match status" value="1"/>
</dbReference>
<dbReference type="GO" id="GO:0008080">
    <property type="term" value="F:N-acetyltransferase activity"/>
    <property type="evidence" value="ECO:0007669"/>
    <property type="project" value="InterPro"/>
</dbReference>
<reference evidence="3" key="1">
    <citation type="submission" date="2020-09" db="EMBL/GenBank/DDBJ databases">
        <title>A novel bacterium of genus Paenibacillus, isolated from South China Sea.</title>
        <authorList>
            <person name="Huang H."/>
            <person name="Mo K."/>
            <person name="Hu Y."/>
        </authorList>
    </citation>
    <scope>NUCLEOTIDE SEQUENCE</scope>
    <source>
        <strain evidence="3">IB182493</strain>
    </source>
</reference>
<dbReference type="AlphaFoldDB" id="A0A927CPG0"/>
<dbReference type="PANTHER" id="PTHR13947">
    <property type="entry name" value="GNAT FAMILY N-ACETYLTRANSFERASE"/>
    <property type="match status" value="1"/>
</dbReference>
<dbReference type="PANTHER" id="PTHR13947:SF37">
    <property type="entry name" value="LD18367P"/>
    <property type="match status" value="1"/>
</dbReference>
<name>A0A927CPG0_9BACL</name>
<evidence type="ECO:0000313" key="3">
    <source>
        <dbReference type="EMBL" id="MBD2870383.1"/>
    </source>
</evidence>
<dbReference type="EMBL" id="JACXIY010000019">
    <property type="protein sequence ID" value="MBD2870383.1"/>
    <property type="molecule type" value="Genomic_DNA"/>
</dbReference>
<dbReference type="Gene3D" id="3.40.630.30">
    <property type="match status" value="1"/>
</dbReference>
<organism evidence="3 4">
    <name type="scientific">Paenibacillus arenilitoris</name>
    <dbReference type="NCBI Taxonomy" id="2772299"/>
    <lineage>
        <taxon>Bacteria</taxon>
        <taxon>Bacillati</taxon>
        <taxon>Bacillota</taxon>
        <taxon>Bacilli</taxon>
        <taxon>Bacillales</taxon>
        <taxon>Paenibacillaceae</taxon>
        <taxon>Paenibacillus</taxon>
    </lineage>
</organism>
<dbReference type="InterPro" id="IPR000182">
    <property type="entry name" value="GNAT_dom"/>
</dbReference>
<dbReference type="SUPFAM" id="SSF55729">
    <property type="entry name" value="Acyl-CoA N-acyltransferases (Nat)"/>
    <property type="match status" value="1"/>
</dbReference>
<feature type="domain" description="N-acetyltransferase" evidence="2">
    <location>
        <begin position="1"/>
        <end position="146"/>
    </location>
</feature>
<proteinExistence type="predicted"/>
<gene>
    <name evidence="3" type="ORF">IDH41_17530</name>
</gene>
<comment type="caution">
    <text evidence="3">The sequence shown here is derived from an EMBL/GenBank/DDBJ whole genome shotgun (WGS) entry which is preliminary data.</text>
</comment>
<dbReference type="PROSITE" id="PS51186">
    <property type="entry name" value="GNAT"/>
    <property type="match status" value="1"/>
</dbReference>
<keyword evidence="4" id="KW-1185">Reference proteome</keyword>
<evidence type="ECO:0000259" key="2">
    <source>
        <dbReference type="PROSITE" id="PS51186"/>
    </source>
</evidence>
<evidence type="ECO:0000256" key="1">
    <source>
        <dbReference type="ARBA" id="ARBA00022679"/>
    </source>
</evidence>
<dbReference type="Proteomes" id="UP000632125">
    <property type="component" value="Unassembled WGS sequence"/>
</dbReference>
<dbReference type="InterPro" id="IPR016181">
    <property type="entry name" value="Acyl_CoA_acyltransferase"/>
</dbReference>
<dbReference type="Pfam" id="PF00583">
    <property type="entry name" value="Acetyltransf_1"/>
    <property type="match status" value="1"/>
</dbReference>
<keyword evidence="1" id="KW-0808">Transferase</keyword>
<sequence length="146" mass="16419">MNMRKEVFPMLDPNVIPMDLMNFEANYMEPSSGGAFFIAVYEQTGIVGSIGIVPFDDRFQAIQGLYASGTAAEVVKCYVDNRYRRQGVGTKLVGKALQYIEETGYLAAYLHTHRFLPGAVSFWQRHGFQIIAEQNDDWQLVHMGSG</sequence>
<dbReference type="InterPro" id="IPR050769">
    <property type="entry name" value="NAT_camello-type"/>
</dbReference>
<protein>
    <submittedName>
        <fullName evidence="3">GNAT family N-acetyltransferase</fullName>
    </submittedName>
</protein>